<dbReference type="Gene3D" id="4.10.520.10">
    <property type="entry name" value="IHF-like DNA-binding proteins"/>
    <property type="match status" value="1"/>
</dbReference>
<dbReference type="STRING" id="335992.SAR11_1035"/>
<dbReference type="AlphaFoldDB" id="Q4FLU7"/>
<keyword evidence="5 9" id="KW-0238">DNA-binding</keyword>
<dbReference type="PRINTS" id="PR01727">
    <property type="entry name" value="DNABINDINGHU"/>
</dbReference>
<protein>
    <recommendedName>
        <fullName evidence="2">Integration host factor subunit alpha</fullName>
    </recommendedName>
</protein>
<dbReference type="SUPFAM" id="SSF47729">
    <property type="entry name" value="IHF-like DNA-binding proteins"/>
    <property type="match status" value="1"/>
</dbReference>
<keyword evidence="4" id="KW-0805">Transcription regulation</keyword>
<dbReference type="InterPro" id="IPR010992">
    <property type="entry name" value="IHF-like_DNA-bd_dom_sf"/>
</dbReference>
<gene>
    <name evidence="9" type="primary">himA</name>
    <name evidence="9" type="ordered locus">SAR11_1035</name>
</gene>
<reference evidence="9 10" key="1">
    <citation type="journal article" date="2005" name="Science">
        <title>Genome streamlining in a cosmopolitan oceanic bacterium.</title>
        <authorList>
            <person name="Giovannoni S.J."/>
            <person name="Tripp H.J."/>
            <person name="Givan S."/>
            <person name="Podar M."/>
            <person name="Vergin K.L."/>
            <person name="Baptista D."/>
            <person name="Bibbs L."/>
            <person name="Eads J."/>
            <person name="Richardson T.H."/>
            <person name="Noordewier M."/>
            <person name="Rappe M.S."/>
            <person name="Short J.M."/>
            <person name="Carrington J.C."/>
            <person name="Mathur E.J."/>
        </authorList>
    </citation>
    <scope>NUCLEOTIDE SEQUENCE [LARGE SCALE GENOMIC DNA]</scope>
    <source>
        <strain evidence="9 10">HTCC1062</strain>
    </source>
</reference>
<dbReference type="InterPro" id="IPR000119">
    <property type="entry name" value="Hist_DNA-bd"/>
</dbReference>
<evidence type="ECO:0000313" key="9">
    <source>
        <dbReference type="EMBL" id="AAZ21841.1"/>
    </source>
</evidence>
<dbReference type="CDD" id="cd13835">
    <property type="entry name" value="IHF_A"/>
    <property type="match status" value="1"/>
</dbReference>
<dbReference type="PROSITE" id="PS00045">
    <property type="entry name" value="HISTONE_LIKE"/>
    <property type="match status" value="1"/>
</dbReference>
<dbReference type="GO" id="GO:0003677">
    <property type="term" value="F:DNA binding"/>
    <property type="evidence" value="ECO:0007669"/>
    <property type="project" value="UniProtKB-KW"/>
</dbReference>
<dbReference type="EMBL" id="CP000084">
    <property type="protein sequence ID" value="AAZ21841.1"/>
    <property type="molecule type" value="Genomic_DNA"/>
</dbReference>
<evidence type="ECO:0000256" key="6">
    <source>
        <dbReference type="ARBA" id="ARBA00023163"/>
    </source>
</evidence>
<keyword evidence="10" id="KW-1185">Reference proteome</keyword>
<evidence type="ECO:0000256" key="2">
    <source>
        <dbReference type="ARBA" id="ARBA00018329"/>
    </source>
</evidence>
<organism evidence="9 10">
    <name type="scientific">Pelagibacter ubique (strain HTCC1062)</name>
    <dbReference type="NCBI Taxonomy" id="335992"/>
    <lineage>
        <taxon>Bacteria</taxon>
        <taxon>Pseudomonadati</taxon>
        <taxon>Pseudomonadota</taxon>
        <taxon>Alphaproteobacteria</taxon>
        <taxon>Candidatus Pelagibacterales</taxon>
        <taxon>Candidatus Pelagibacteraceae</taxon>
        <taxon>Candidatus Pelagibacter</taxon>
    </lineage>
</organism>
<dbReference type="GO" id="GO:0006310">
    <property type="term" value="P:DNA recombination"/>
    <property type="evidence" value="ECO:0007669"/>
    <property type="project" value="UniProtKB-KW"/>
</dbReference>
<dbReference type="PANTHER" id="PTHR33175">
    <property type="entry name" value="DNA-BINDING PROTEIN HU"/>
    <property type="match status" value="1"/>
</dbReference>
<keyword evidence="6" id="KW-0804">Transcription</keyword>
<evidence type="ECO:0000256" key="3">
    <source>
        <dbReference type="ARBA" id="ARBA00022845"/>
    </source>
</evidence>
<dbReference type="GO" id="GO:0005829">
    <property type="term" value="C:cytosol"/>
    <property type="evidence" value="ECO:0007669"/>
    <property type="project" value="TreeGrafter"/>
</dbReference>
<dbReference type="InterPro" id="IPR020816">
    <property type="entry name" value="Histone-like_DNA-bd_CS"/>
</dbReference>
<evidence type="ECO:0000256" key="1">
    <source>
        <dbReference type="ARBA" id="ARBA00010529"/>
    </source>
</evidence>
<dbReference type="GO" id="GO:0006417">
    <property type="term" value="P:regulation of translation"/>
    <property type="evidence" value="ECO:0007669"/>
    <property type="project" value="UniProtKB-KW"/>
</dbReference>
<dbReference type="GO" id="GO:0009893">
    <property type="term" value="P:positive regulation of metabolic process"/>
    <property type="evidence" value="ECO:0007669"/>
    <property type="project" value="UniProtKB-ARBA"/>
</dbReference>
<dbReference type="PANTHER" id="PTHR33175:SF2">
    <property type="entry name" value="INTEGRATION HOST FACTOR SUBUNIT ALPHA"/>
    <property type="match status" value="1"/>
</dbReference>
<accession>Q4FLU7</accession>
<dbReference type="InterPro" id="IPR005684">
    <property type="entry name" value="IHF_alpha"/>
</dbReference>
<dbReference type="GO" id="GO:0006355">
    <property type="term" value="P:regulation of DNA-templated transcription"/>
    <property type="evidence" value="ECO:0007669"/>
    <property type="project" value="InterPro"/>
</dbReference>
<keyword evidence="7" id="KW-0233">DNA recombination</keyword>
<dbReference type="HOGENOM" id="CLU_105066_1_1_5"/>
<dbReference type="Pfam" id="PF00216">
    <property type="entry name" value="Bac_DNA_binding"/>
    <property type="match status" value="1"/>
</dbReference>
<name>Q4FLU7_PELUB</name>
<proteinExistence type="inferred from homology"/>
<evidence type="ECO:0000256" key="8">
    <source>
        <dbReference type="RuleBase" id="RU003939"/>
    </source>
</evidence>
<evidence type="ECO:0000313" key="10">
    <source>
        <dbReference type="Proteomes" id="UP000002528"/>
    </source>
</evidence>
<evidence type="ECO:0000256" key="7">
    <source>
        <dbReference type="ARBA" id="ARBA00023172"/>
    </source>
</evidence>
<evidence type="ECO:0000256" key="5">
    <source>
        <dbReference type="ARBA" id="ARBA00023125"/>
    </source>
</evidence>
<sequence length="102" mass="11785">MLMQRTNLTKKDLINSIYMQIGFSKNISENLIDDFLITIVDNLKIEKKLKLSKFGTFSIRAKKSRIGRNPKTKEQTTISNRDVVLFKASKEFKDLVNSKNDS</sequence>
<dbReference type="eggNOG" id="COG0776">
    <property type="taxonomic scope" value="Bacteria"/>
</dbReference>
<dbReference type="GO" id="GO:0030527">
    <property type="term" value="F:structural constituent of chromatin"/>
    <property type="evidence" value="ECO:0007669"/>
    <property type="project" value="InterPro"/>
</dbReference>
<dbReference type="KEGG" id="pub:SAR11_1035"/>
<comment type="similarity">
    <text evidence="1 8">Belongs to the bacterial histone-like protein family.</text>
</comment>
<dbReference type="SMART" id="SM00411">
    <property type="entry name" value="BHL"/>
    <property type="match status" value="1"/>
</dbReference>
<evidence type="ECO:0000256" key="4">
    <source>
        <dbReference type="ARBA" id="ARBA00023015"/>
    </source>
</evidence>
<dbReference type="Proteomes" id="UP000002528">
    <property type="component" value="Chromosome"/>
</dbReference>
<keyword evidence="3" id="KW-0810">Translation regulation</keyword>